<accession>A0A1J8NMJ3</accession>
<organism evidence="3 4">
    <name type="scientific">Candidatus Rickettsiella isopodorum</name>
    <dbReference type="NCBI Taxonomy" id="1225476"/>
    <lineage>
        <taxon>Bacteria</taxon>
        <taxon>Pseudomonadati</taxon>
        <taxon>Pseudomonadota</taxon>
        <taxon>Gammaproteobacteria</taxon>
        <taxon>Legionellales</taxon>
        <taxon>Coxiellaceae</taxon>
        <taxon>Rickettsiella</taxon>
    </lineage>
</organism>
<dbReference type="AlphaFoldDB" id="A0A1J8NMJ3"/>
<keyword evidence="4" id="KW-1185">Reference proteome</keyword>
<dbReference type="OrthoDB" id="9806984at2"/>
<evidence type="ECO:0000256" key="1">
    <source>
        <dbReference type="SAM" id="Phobius"/>
    </source>
</evidence>
<protein>
    <submittedName>
        <fullName evidence="3">ABC transporter substrate-binding protein</fullName>
    </submittedName>
</protein>
<name>A0A1J8NMJ3_9COXI</name>
<dbReference type="EMBL" id="LUKY01000027">
    <property type="protein sequence ID" value="OIZ96114.1"/>
    <property type="molecule type" value="Genomic_DNA"/>
</dbReference>
<evidence type="ECO:0000313" key="3">
    <source>
        <dbReference type="EMBL" id="OIZ96114.1"/>
    </source>
</evidence>
<dbReference type="RefSeq" id="WP_071661899.1">
    <property type="nucleotide sequence ID" value="NZ_LUKY01000027.1"/>
</dbReference>
<dbReference type="PANTHER" id="PTHR36698:SF2">
    <property type="entry name" value="MCE_MLAD DOMAIN-CONTAINING PROTEIN"/>
    <property type="match status" value="1"/>
</dbReference>
<keyword evidence="1" id="KW-1133">Transmembrane helix</keyword>
<dbReference type="PANTHER" id="PTHR36698">
    <property type="entry name" value="BLL5892 PROTEIN"/>
    <property type="match status" value="1"/>
</dbReference>
<dbReference type="Pfam" id="PF02470">
    <property type="entry name" value="MlaD"/>
    <property type="match status" value="1"/>
</dbReference>
<gene>
    <name evidence="3" type="ORF">A1D18_00675</name>
</gene>
<evidence type="ECO:0000313" key="4">
    <source>
        <dbReference type="Proteomes" id="UP000183924"/>
    </source>
</evidence>
<dbReference type="InterPro" id="IPR003399">
    <property type="entry name" value="Mce/MlaD"/>
</dbReference>
<keyword evidence="1" id="KW-0812">Transmembrane</keyword>
<dbReference type="Proteomes" id="UP000183924">
    <property type="component" value="Unassembled WGS sequence"/>
</dbReference>
<dbReference type="STRING" id="1225476.A1D18_00675"/>
<evidence type="ECO:0000259" key="2">
    <source>
        <dbReference type="Pfam" id="PF02470"/>
    </source>
</evidence>
<reference evidence="3 4" key="1">
    <citation type="submission" date="2016-03" db="EMBL/GenBank/DDBJ databases">
        <title>Comparative genomics of Rickettsiella.</title>
        <authorList>
            <person name="Chandler C."/>
            <person name="Wang Y."/>
        </authorList>
    </citation>
    <scope>NUCLEOTIDE SEQUENCE [LARGE SCALE GENOMIC DNA]</scope>
    <source>
        <strain evidence="3 4">RCFS May 2013</strain>
    </source>
</reference>
<proteinExistence type="predicted"/>
<sequence length="266" mass="29368">MESKVNYTLVGAFVLILTIALIIFITWLSAGLSTKRYKNFMVIMNESVAGLGVNSPVKYNGVNVGTVKKIFLSHKNPEQVRLVLQIEEHTPITEGTTATLNSQGLTGITYLALQGSDSNVNRIPLLPGEKYPIIKSTPSLFLRLDTTLRNLNNNMKQITQDINDVLGGENPILFRKILNNLSITSHHLAAQSKRLDTILINTARSTRSFPSLMNTLTQQTLPSTNQVLNNLSIMTDNLLELSDNLRQNPSILIRGQKPPPLGPGEQ</sequence>
<feature type="transmembrane region" description="Helical" evidence="1">
    <location>
        <begin position="6"/>
        <end position="28"/>
    </location>
</feature>
<comment type="caution">
    <text evidence="3">The sequence shown here is derived from an EMBL/GenBank/DDBJ whole genome shotgun (WGS) entry which is preliminary data.</text>
</comment>
<feature type="domain" description="Mce/MlaD" evidence="2">
    <location>
        <begin position="44"/>
        <end position="114"/>
    </location>
</feature>
<keyword evidence="1" id="KW-0472">Membrane</keyword>